<feature type="compositionally biased region" description="Basic and acidic residues" evidence="1">
    <location>
        <begin position="73"/>
        <end position="84"/>
    </location>
</feature>
<reference evidence="2 3" key="1">
    <citation type="submission" date="2023-05" db="EMBL/GenBank/DDBJ databases">
        <title>B98-5 Cell Line De Novo Hybrid Assembly: An Optical Mapping Approach.</title>
        <authorList>
            <person name="Kananen K."/>
            <person name="Auerbach J.A."/>
            <person name="Kautto E."/>
            <person name="Blachly J.S."/>
        </authorList>
    </citation>
    <scope>NUCLEOTIDE SEQUENCE [LARGE SCALE GENOMIC DNA]</scope>
    <source>
        <strain evidence="2">B95-8</strain>
        <tissue evidence="2">Cell line</tissue>
    </source>
</reference>
<feature type="compositionally biased region" description="Polar residues" evidence="1">
    <location>
        <begin position="1"/>
        <end position="12"/>
    </location>
</feature>
<organism evidence="2 3">
    <name type="scientific">Saguinus oedipus</name>
    <name type="common">Cotton-top tamarin</name>
    <name type="synonym">Oedipomidas oedipus</name>
    <dbReference type="NCBI Taxonomy" id="9490"/>
    <lineage>
        <taxon>Eukaryota</taxon>
        <taxon>Metazoa</taxon>
        <taxon>Chordata</taxon>
        <taxon>Craniata</taxon>
        <taxon>Vertebrata</taxon>
        <taxon>Euteleostomi</taxon>
        <taxon>Mammalia</taxon>
        <taxon>Eutheria</taxon>
        <taxon>Euarchontoglires</taxon>
        <taxon>Primates</taxon>
        <taxon>Haplorrhini</taxon>
        <taxon>Platyrrhini</taxon>
        <taxon>Cebidae</taxon>
        <taxon>Callitrichinae</taxon>
        <taxon>Saguinus</taxon>
    </lineage>
</organism>
<feature type="region of interest" description="Disordered" evidence="1">
    <location>
        <begin position="1"/>
        <end position="140"/>
    </location>
</feature>
<feature type="compositionally biased region" description="Basic and acidic residues" evidence="1">
    <location>
        <begin position="199"/>
        <end position="210"/>
    </location>
</feature>
<evidence type="ECO:0008006" key="4">
    <source>
        <dbReference type="Google" id="ProtNLM"/>
    </source>
</evidence>
<feature type="compositionally biased region" description="Basic and acidic residues" evidence="1">
    <location>
        <begin position="446"/>
        <end position="466"/>
    </location>
</feature>
<feature type="compositionally biased region" description="Pro residues" evidence="1">
    <location>
        <begin position="346"/>
        <end position="362"/>
    </location>
</feature>
<feature type="compositionally biased region" description="Gly residues" evidence="1">
    <location>
        <begin position="109"/>
        <end position="121"/>
    </location>
</feature>
<feature type="compositionally biased region" description="Basic and acidic residues" evidence="1">
    <location>
        <begin position="284"/>
        <end position="295"/>
    </location>
</feature>
<dbReference type="Proteomes" id="UP001266305">
    <property type="component" value="Unassembled WGS sequence"/>
</dbReference>
<evidence type="ECO:0000313" key="2">
    <source>
        <dbReference type="EMBL" id="KAK2097587.1"/>
    </source>
</evidence>
<protein>
    <recommendedName>
        <fullName evidence="4">Basic proline-rich protein-like</fullName>
    </recommendedName>
</protein>
<feature type="compositionally biased region" description="Basic and acidic residues" evidence="1">
    <location>
        <begin position="27"/>
        <end position="51"/>
    </location>
</feature>
<accession>A0ABQ9UKH2</accession>
<feature type="region of interest" description="Disordered" evidence="1">
    <location>
        <begin position="153"/>
        <end position="501"/>
    </location>
</feature>
<sequence>MTTTSRGPTQIQGADGVLCQPGSEPPPWERREGSQATRDLARPRPVSEELGRGGGARAVRGSSEACGQTAASREARAKTRDRGRLGLRNRRAGDCGGRRRVEQELERGLGVGSGSGLGTPSGGPRADLAAGEKSTGLCPRRVWRHLGQRRVCQGASQEDLEAESGTQGSRAKAGSPSPKGASEKWPEGAGRSQSPSRDWCCDRCKQEGREPRRRVPKRGGRGAGAVPPTPPRKEKPKVELGAGPAGGGASRLRWTRLRAGLKDKRRGGRRADRAAAVAAARLQAPEHAREQRRSPPEPPAAPPAAPRAPPPGEPVPGRGGVREEGGESRAAGSLAGLRGCRMGSRPPRPWPPAAPPGPPPARESPAAQPFSGASPNRPDRAPIPAWPAGGERRAASGALTAVAGAGCSPRPPLGCAQRPDSASTEPPPARKSSAECRARFLAVPTEAERSRADLVRWERRPPELQRGRSPARLRSAPAHRLLSPRSAPPDAMAHPSGWPLL</sequence>
<evidence type="ECO:0000256" key="1">
    <source>
        <dbReference type="SAM" id="MobiDB-lite"/>
    </source>
</evidence>
<evidence type="ECO:0000313" key="3">
    <source>
        <dbReference type="Proteomes" id="UP001266305"/>
    </source>
</evidence>
<feature type="compositionally biased region" description="Pro residues" evidence="1">
    <location>
        <begin position="296"/>
        <end position="314"/>
    </location>
</feature>
<name>A0ABQ9UKH2_SAGOE</name>
<gene>
    <name evidence="2" type="ORF">P7K49_023038</name>
</gene>
<comment type="caution">
    <text evidence="2">The sequence shown here is derived from an EMBL/GenBank/DDBJ whole genome shotgun (WGS) entry which is preliminary data.</text>
</comment>
<dbReference type="EMBL" id="JASSZA010000011">
    <property type="protein sequence ID" value="KAK2097587.1"/>
    <property type="molecule type" value="Genomic_DNA"/>
</dbReference>
<proteinExistence type="predicted"/>
<feature type="compositionally biased region" description="Low complexity" evidence="1">
    <location>
        <begin position="395"/>
        <end position="406"/>
    </location>
</feature>
<feature type="compositionally biased region" description="Basic residues" evidence="1">
    <location>
        <begin position="211"/>
        <end position="220"/>
    </location>
</feature>
<keyword evidence="3" id="KW-1185">Reference proteome</keyword>
<feature type="compositionally biased region" description="Basic and acidic residues" evidence="1">
    <location>
        <begin position="91"/>
        <end position="107"/>
    </location>
</feature>